<comment type="similarity">
    <text evidence="1">Belongs to the phosphate/phosphite/phosphonate binding protein family.</text>
</comment>
<evidence type="ECO:0000256" key="1">
    <source>
        <dbReference type="ARBA" id="ARBA00007162"/>
    </source>
</evidence>
<proteinExistence type="inferred from homology"/>
<feature type="signal peptide" evidence="3">
    <location>
        <begin position="1"/>
        <end position="25"/>
    </location>
</feature>
<dbReference type="KEGG" id="wei:EQG49_09185"/>
<dbReference type="GO" id="GO:0043190">
    <property type="term" value="C:ATP-binding cassette (ABC) transporter complex"/>
    <property type="evidence" value="ECO:0007669"/>
    <property type="project" value="InterPro"/>
</dbReference>
<dbReference type="Gene3D" id="3.40.190.10">
    <property type="entry name" value="Periplasmic binding protein-like II"/>
    <property type="match status" value="2"/>
</dbReference>
<dbReference type="GO" id="GO:0055085">
    <property type="term" value="P:transmembrane transport"/>
    <property type="evidence" value="ECO:0007669"/>
    <property type="project" value="InterPro"/>
</dbReference>
<dbReference type="NCBIfam" id="TIGR01098">
    <property type="entry name" value="3A0109s03R"/>
    <property type="match status" value="1"/>
</dbReference>
<sequence>MSHMTALAVGILTIAVLAGCSSKSAATKDTITVAFLPSASVKDMTVSRDELKQKLETATGKKIKLLTTTDYNITIEAIASGKAQVAYIGSSAYVQAHAKNKAVVPIATTSGPTGTLSGAQYHSYFMVNKQDAPKYESNGKYSIDDIKGQKISFVSTSSTSGFEVPTNVLAKTFNIKDKTKFSKSGDFFSTVLYGNSHQGSAVNLLNGDADVAVFDDEDMTPYLEVKSGSWDKVGSTFDVKKDAAQPFKQFTNKEVVAIGVNPVQNDPIVVNKQGLTAAMIKKLTTAFTSAEFASNQKLMGTDDSKTPAIFTKPSEQGKLVVTDDNWYKPTHTMMGK</sequence>
<protein>
    <submittedName>
        <fullName evidence="4">Phosphate/phosphite/phosphonate ABC transporter substrate-binding protein</fullName>
    </submittedName>
</protein>
<feature type="chain" id="PRO_5020650184" evidence="3">
    <location>
        <begin position="26"/>
        <end position="336"/>
    </location>
</feature>
<accession>A0A4P6YXD6</accession>
<keyword evidence="2 3" id="KW-0732">Signal</keyword>
<evidence type="ECO:0000256" key="2">
    <source>
        <dbReference type="ARBA" id="ARBA00022729"/>
    </source>
</evidence>
<dbReference type="OrthoDB" id="1792890at2"/>
<dbReference type="InterPro" id="IPR005770">
    <property type="entry name" value="PhnD"/>
</dbReference>
<evidence type="ECO:0000313" key="4">
    <source>
        <dbReference type="EMBL" id="QBO37486.1"/>
    </source>
</evidence>
<evidence type="ECO:0000313" key="5">
    <source>
        <dbReference type="Proteomes" id="UP000292886"/>
    </source>
</evidence>
<gene>
    <name evidence="4" type="ORF">EQG49_09185</name>
</gene>
<dbReference type="PANTHER" id="PTHR35841">
    <property type="entry name" value="PHOSPHONATES-BINDING PERIPLASMIC PROTEIN"/>
    <property type="match status" value="1"/>
</dbReference>
<dbReference type="Pfam" id="PF12974">
    <property type="entry name" value="Phosphonate-bd"/>
    <property type="match status" value="1"/>
</dbReference>
<dbReference type="PANTHER" id="PTHR35841:SF1">
    <property type="entry name" value="PHOSPHONATES-BINDING PERIPLASMIC PROTEIN"/>
    <property type="match status" value="1"/>
</dbReference>
<dbReference type="AlphaFoldDB" id="A0A4P6YXD6"/>
<name>A0A4P6YXD6_9LACO</name>
<dbReference type="Proteomes" id="UP000292886">
    <property type="component" value="Chromosome"/>
</dbReference>
<dbReference type="EMBL" id="CP037940">
    <property type="protein sequence ID" value="QBO37486.1"/>
    <property type="molecule type" value="Genomic_DNA"/>
</dbReference>
<dbReference type="SUPFAM" id="SSF53850">
    <property type="entry name" value="Periplasmic binding protein-like II"/>
    <property type="match status" value="1"/>
</dbReference>
<organism evidence="4 5">
    <name type="scientific">Periweissella cryptocerci</name>
    <dbReference type="NCBI Taxonomy" id="2506420"/>
    <lineage>
        <taxon>Bacteria</taxon>
        <taxon>Bacillati</taxon>
        <taxon>Bacillota</taxon>
        <taxon>Bacilli</taxon>
        <taxon>Lactobacillales</taxon>
        <taxon>Lactobacillaceae</taxon>
        <taxon>Periweissella</taxon>
    </lineage>
</organism>
<keyword evidence="5" id="KW-1185">Reference proteome</keyword>
<evidence type="ECO:0000256" key="3">
    <source>
        <dbReference type="SAM" id="SignalP"/>
    </source>
</evidence>
<reference evidence="5" key="1">
    <citation type="submission" date="2019-03" db="EMBL/GenBank/DDBJ databases">
        <title>Weissella sp. 26KH-42 Genome sequencing.</title>
        <authorList>
            <person name="Heo J."/>
            <person name="Kim S.-J."/>
            <person name="Kim J.-S."/>
            <person name="Hong S.-B."/>
            <person name="Kwon S.-W."/>
        </authorList>
    </citation>
    <scope>NUCLEOTIDE SEQUENCE [LARGE SCALE GENOMIC DNA]</scope>
    <source>
        <strain evidence="5">26KH-42</strain>
    </source>
</reference>